<dbReference type="InterPro" id="IPR016181">
    <property type="entry name" value="Acyl_CoA_acyltransferase"/>
</dbReference>
<evidence type="ECO:0000313" key="2">
    <source>
        <dbReference type="EMBL" id="BCD96574.1"/>
    </source>
</evidence>
<dbReference type="AlphaFoldDB" id="A0AAN2BJ51"/>
<sequence>MLTFKTIHIKSRKICAQFREDAFICSFPNSNVWKNYWNAEKYYAWLESHIKNYPLGAIHIWLNQKIIGQLEFNYGQPLSHINLFYLRPKYRGQDYSRQMHAYTINTLRKQGTQTATLRAAPGNERAIGFYRKHGWQDLGKDAEHGEVNRYKLELTEEN</sequence>
<keyword evidence="3" id="KW-1185">Reference proteome</keyword>
<dbReference type="CDD" id="cd04301">
    <property type="entry name" value="NAT_SF"/>
    <property type="match status" value="1"/>
</dbReference>
<proteinExistence type="predicted"/>
<dbReference type="PROSITE" id="PS51186">
    <property type="entry name" value="GNAT"/>
    <property type="match status" value="1"/>
</dbReference>
<keyword evidence="2" id="KW-0808">Transferase</keyword>
<dbReference type="RefSeq" id="WP_236986070.1">
    <property type="nucleotide sequence ID" value="NZ_AP023086.1"/>
</dbReference>
<reference evidence="2 3" key="1">
    <citation type="journal article" date="2022" name="IScience">
        <title>An ultrasensitive nanofiber-based assay for enzymatic hydrolysis and deep-sea microbial degradation of cellulose.</title>
        <authorList>
            <person name="Tsudome M."/>
            <person name="Tachioka M."/>
            <person name="Miyazaki M."/>
            <person name="Uchimura K."/>
            <person name="Tsuda M."/>
            <person name="Takaki Y."/>
            <person name="Deguchi S."/>
        </authorList>
    </citation>
    <scope>NUCLEOTIDE SEQUENCE [LARGE SCALE GENOMIC DNA]</scope>
    <source>
        <strain evidence="2 3">GE09</strain>
    </source>
</reference>
<evidence type="ECO:0000313" key="3">
    <source>
        <dbReference type="Proteomes" id="UP001320119"/>
    </source>
</evidence>
<dbReference type="Proteomes" id="UP001320119">
    <property type="component" value="Chromosome"/>
</dbReference>
<accession>A0AAN2BJ51</accession>
<feature type="domain" description="N-acetyltransferase" evidence="1">
    <location>
        <begin position="2"/>
        <end position="157"/>
    </location>
</feature>
<dbReference type="SUPFAM" id="SSF55729">
    <property type="entry name" value="Acyl-CoA N-acyltransferases (Nat)"/>
    <property type="match status" value="1"/>
</dbReference>
<organism evidence="2 3">
    <name type="scientific">Marinagarivorans cellulosilyticus</name>
    <dbReference type="NCBI Taxonomy" id="2721545"/>
    <lineage>
        <taxon>Bacteria</taxon>
        <taxon>Pseudomonadati</taxon>
        <taxon>Pseudomonadota</taxon>
        <taxon>Gammaproteobacteria</taxon>
        <taxon>Cellvibrionales</taxon>
        <taxon>Cellvibrionaceae</taxon>
        <taxon>Marinagarivorans</taxon>
    </lineage>
</organism>
<dbReference type="EC" id="2.3.1.57" evidence="2"/>
<keyword evidence="2" id="KW-0012">Acyltransferase</keyword>
<dbReference type="InterPro" id="IPR000182">
    <property type="entry name" value="GNAT_dom"/>
</dbReference>
<evidence type="ECO:0000259" key="1">
    <source>
        <dbReference type="PROSITE" id="PS51186"/>
    </source>
</evidence>
<dbReference type="KEGG" id="marq:MARGE09_P0774"/>
<name>A0AAN2BJ51_9GAMM</name>
<dbReference type="Gene3D" id="3.40.630.30">
    <property type="match status" value="1"/>
</dbReference>
<gene>
    <name evidence="2" type="ORF">MARGE09_P0774</name>
</gene>
<dbReference type="GO" id="GO:0004145">
    <property type="term" value="F:diamine N-acetyltransferase activity"/>
    <property type="evidence" value="ECO:0007669"/>
    <property type="project" value="UniProtKB-EC"/>
</dbReference>
<dbReference type="Pfam" id="PF00583">
    <property type="entry name" value="Acetyltransf_1"/>
    <property type="match status" value="1"/>
</dbReference>
<protein>
    <submittedName>
        <fullName evidence="2">Diamine N-acetyltransferase</fullName>
        <ecNumber evidence="2">2.3.1.57</ecNumber>
    </submittedName>
</protein>
<dbReference type="EMBL" id="AP023086">
    <property type="protein sequence ID" value="BCD96574.1"/>
    <property type="molecule type" value="Genomic_DNA"/>
</dbReference>